<evidence type="ECO:0000256" key="3">
    <source>
        <dbReference type="ARBA" id="ARBA00022692"/>
    </source>
</evidence>
<feature type="transmembrane region" description="Helical" evidence="6">
    <location>
        <begin position="147"/>
        <end position="169"/>
    </location>
</feature>
<feature type="transmembrane region" description="Helical" evidence="6">
    <location>
        <begin position="265"/>
        <end position="286"/>
    </location>
</feature>
<dbReference type="AlphaFoldDB" id="A0AA95G015"/>
<dbReference type="GO" id="GO:0022857">
    <property type="term" value="F:transmembrane transporter activity"/>
    <property type="evidence" value="ECO:0007669"/>
    <property type="project" value="InterPro"/>
</dbReference>
<protein>
    <submittedName>
        <fullName evidence="8">MFS transporter</fullName>
    </submittedName>
</protein>
<dbReference type="SUPFAM" id="SSF103473">
    <property type="entry name" value="MFS general substrate transporter"/>
    <property type="match status" value="1"/>
</dbReference>
<dbReference type="Pfam" id="PF07690">
    <property type="entry name" value="MFS_1"/>
    <property type="match status" value="1"/>
</dbReference>
<feature type="domain" description="Major facilitator superfamily (MFS) profile" evidence="7">
    <location>
        <begin position="1"/>
        <end position="413"/>
    </location>
</feature>
<evidence type="ECO:0000256" key="4">
    <source>
        <dbReference type="ARBA" id="ARBA00022989"/>
    </source>
</evidence>
<feature type="transmembrane region" description="Helical" evidence="6">
    <location>
        <begin position="233"/>
        <end position="253"/>
    </location>
</feature>
<dbReference type="PROSITE" id="PS50850">
    <property type="entry name" value="MFS"/>
    <property type="match status" value="1"/>
</dbReference>
<dbReference type="CDD" id="cd17337">
    <property type="entry name" value="MFS_CsbX"/>
    <property type="match status" value="1"/>
</dbReference>
<keyword evidence="3 6" id="KW-0812">Transmembrane</keyword>
<feature type="transmembrane region" description="Helical" evidence="6">
    <location>
        <begin position="360"/>
        <end position="378"/>
    </location>
</feature>
<feature type="transmembrane region" description="Helical" evidence="6">
    <location>
        <begin position="83"/>
        <end position="103"/>
    </location>
</feature>
<dbReference type="InterPro" id="IPR011701">
    <property type="entry name" value="MFS"/>
</dbReference>
<dbReference type="InterPro" id="IPR004748">
    <property type="entry name" value="Polyol_permease-like"/>
</dbReference>
<keyword evidence="2" id="KW-1003">Cell membrane</keyword>
<feature type="transmembrane region" description="Helical" evidence="6">
    <location>
        <begin position="292"/>
        <end position="314"/>
    </location>
</feature>
<evidence type="ECO:0000313" key="9">
    <source>
        <dbReference type="Proteomes" id="UP001177527"/>
    </source>
</evidence>
<dbReference type="EMBL" id="CP123488">
    <property type="protein sequence ID" value="WGL54958.1"/>
    <property type="molecule type" value="Genomic_DNA"/>
</dbReference>
<evidence type="ECO:0000256" key="2">
    <source>
        <dbReference type="ARBA" id="ARBA00022475"/>
    </source>
</evidence>
<dbReference type="Proteomes" id="UP001177527">
    <property type="component" value="Chromosome"/>
</dbReference>
<evidence type="ECO:0000256" key="5">
    <source>
        <dbReference type="ARBA" id="ARBA00023136"/>
    </source>
</evidence>
<name>A0AA95G015_KLUIN</name>
<organism evidence="8 9">
    <name type="scientific">Kluyvera intermedia</name>
    <name type="common">Enterobacter intermedius</name>
    <dbReference type="NCBI Taxonomy" id="61648"/>
    <lineage>
        <taxon>Bacteria</taxon>
        <taxon>Pseudomonadati</taxon>
        <taxon>Pseudomonadota</taxon>
        <taxon>Gammaproteobacteria</taxon>
        <taxon>Enterobacterales</taxon>
        <taxon>Enterobacteriaceae</taxon>
        <taxon>Kluyvera</taxon>
    </lineage>
</organism>
<feature type="transmembrane region" description="Helical" evidence="6">
    <location>
        <begin position="321"/>
        <end position="340"/>
    </location>
</feature>
<reference evidence="8" key="1">
    <citation type="submission" date="2023-04" db="EMBL/GenBank/DDBJ databases">
        <title>APH(3)-Id, a novel chromosomal aminoglycoside phosphotransferase, identified from an environmental isolate of Kluyvera intermedia DW18.</title>
        <authorList>
            <person name="Sha Y."/>
        </authorList>
    </citation>
    <scope>NUCLEOTIDE SEQUENCE</scope>
    <source>
        <strain evidence="8">DW18</strain>
    </source>
</reference>
<dbReference type="PANTHER" id="PTHR43124:SF3">
    <property type="entry name" value="CHLORAMPHENICOL EFFLUX PUMP RV0191"/>
    <property type="match status" value="1"/>
</dbReference>
<dbReference type="NCBIfam" id="TIGR00897">
    <property type="entry name" value="2A0118"/>
    <property type="match status" value="1"/>
</dbReference>
<evidence type="ECO:0000256" key="6">
    <source>
        <dbReference type="SAM" id="Phobius"/>
    </source>
</evidence>
<sequence>MTEIKSGALERLGINKEFIWGYIAVALFMAGDGIETNFLALYLTDIGLGVHKATLVITWYGITVAIGAVLAGVFSAWRGPRFAMWAGGMIWLIFEVTFLAWALPSNNYSLILLTYSLRGFGYPLFAFGFMIWVNAATPVATRSSAMGWYWAAFSAGFPTIGAILASIMLPHFGEYLTLWASLVVVAIGFTMGITGVREKTGYKGLDENNEGAFRQLTKTFTSLYVYPKLSVALVMRIINTTPQIASFVYLPFFFTKVIGFSVAEYLSIIFVVYTVCIFACPVMGIVSDRFGWRNTLTLVGGIGCGVATLLTYYGPLMVGKNLVACMILCAVYGFTLPGYMSLTTIMSTLKGSTKDDGTALGLYALGAGISVFVGPAIVSSFMSSLGTEGLVWIFAGMYFLNAVLARTLWTEYDPGNKAPLNPARELRS</sequence>
<dbReference type="InterPro" id="IPR036259">
    <property type="entry name" value="MFS_trans_sf"/>
</dbReference>
<comment type="subcellular location">
    <subcellularLocation>
        <location evidence="1">Cell membrane</location>
        <topology evidence="1">Multi-pass membrane protein</topology>
    </subcellularLocation>
</comment>
<dbReference type="InterPro" id="IPR020846">
    <property type="entry name" value="MFS_dom"/>
</dbReference>
<evidence type="ECO:0000313" key="8">
    <source>
        <dbReference type="EMBL" id="WGL54958.1"/>
    </source>
</evidence>
<dbReference type="PANTHER" id="PTHR43124">
    <property type="entry name" value="PURINE EFFLUX PUMP PBUE"/>
    <property type="match status" value="1"/>
</dbReference>
<accession>A0AA95G015</accession>
<gene>
    <name evidence="8" type="ORF">QBD33_14990</name>
</gene>
<dbReference type="GO" id="GO:0005886">
    <property type="term" value="C:plasma membrane"/>
    <property type="evidence" value="ECO:0007669"/>
    <property type="project" value="UniProtKB-SubCell"/>
</dbReference>
<evidence type="ECO:0000256" key="1">
    <source>
        <dbReference type="ARBA" id="ARBA00004651"/>
    </source>
</evidence>
<feature type="transmembrane region" description="Helical" evidence="6">
    <location>
        <begin position="55"/>
        <end position="77"/>
    </location>
</feature>
<dbReference type="Gene3D" id="1.20.1250.20">
    <property type="entry name" value="MFS general substrate transporter like domains"/>
    <property type="match status" value="2"/>
</dbReference>
<keyword evidence="4 6" id="KW-1133">Transmembrane helix</keyword>
<dbReference type="RefSeq" id="WP_071003474.1">
    <property type="nucleotide sequence ID" value="NZ_CP123488.1"/>
</dbReference>
<feature type="transmembrane region" description="Helical" evidence="6">
    <location>
        <begin position="176"/>
        <end position="196"/>
    </location>
</feature>
<keyword evidence="5 6" id="KW-0472">Membrane</keyword>
<evidence type="ECO:0000259" key="7">
    <source>
        <dbReference type="PROSITE" id="PS50850"/>
    </source>
</evidence>
<feature type="transmembrane region" description="Helical" evidence="6">
    <location>
        <begin position="19"/>
        <end position="43"/>
    </location>
</feature>
<feature type="transmembrane region" description="Helical" evidence="6">
    <location>
        <begin position="115"/>
        <end position="135"/>
    </location>
</feature>
<dbReference type="InterPro" id="IPR050189">
    <property type="entry name" value="MFS_Efflux_Transporters"/>
</dbReference>
<proteinExistence type="predicted"/>
<feature type="transmembrane region" description="Helical" evidence="6">
    <location>
        <begin position="390"/>
        <end position="409"/>
    </location>
</feature>